<dbReference type="OrthoDB" id="9769481at2"/>
<dbReference type="Pfam" id="PF11187">
    <property type="entry name" value="Mbeg1-like"/>
    <property type="match status" value="1"/>
</dbReference>
<dbReference type="RefSeq" id="WP_134750602.1">
    <property type="nucleotide sequence ID" value="NZ_MYFO02000001.1"/>
</dbReference>
<name>A0A4Y8Q702_9BACL</name>
<dbReference type="Proteomes" id="UP000298246">
    <property type="component" value="Unassembled WGS sequence"/>
</dbReference>
<organism evidence="1 2">
    <name type="scientific">Paenibacillus athensensis</name>
    <dbReference type="NCBI Taxonomy" id="1967502"/>
    <lineage>
        <taxon>Bacteria</taxon>
        <taxon>Bacillati</taxon>
        <taxon>Bacillota</taxon>
        <taxon>Bacilli</taxon>
        <taxon>Bacillales</taxon>
        <taxon>Paenibacillaceae</taxon>
        <taxon>Paenibacillus</taxon>
    </lineage>
</organism>
<dbReference type="InterPro" id="IPR024499">
    <property type="entry name" value="Mbeg1-like"/>
</dbReference>
<evidence type="ECO:0008006" key="3">
    <source>
        <dbReference type="Google" id="ProtNLM"/>
    </source>
</evidence>
<evidence type="ECO:0000313" key="1">
    <source>
        <dbReference type="EMBL" id="TFE90139.1"/>
    </source>
</evidence>
<reference evidence="1 2" key="1">
    <citation type="submission" date="2017-03" db="EMBL/GenBank/DDBJ databases">
        <title>Isolation of Levoglucosan Utilizing Bacteria.</title>
        <authorList>
            <person name="Arya A.S."/>
        </authorList>
    </citation>
    <scope>NUCLEOTIDE SEQUENCE [LARGE SCALE GENOMIC DNA]</scope>
    <source>
        <strain evidence="1 2">MEC069</strain>
    </source>
</reference>
<comment type="caution">
    <text evidence="1">The sequence shown here is derived from an EMBL/GenBank/DDBJ whole genome shotgun (WGS) entry which is preliminary data.</text>
</comment>
<dbReference type="AlphaFoldDB" id="A0A4Y8Q702"/>
<accession>A0A4Y8Q702</accession>
<dbReference type="Gene3D" id="3.40.50.1820">
    <property type="entry name" value="alpha/beta hydrolase"/>
    <property type="match status" value="1"/>
</dbReference>
<dbReference type="InterPro" id="IPR029058">
    <property type="entry name" value="AB_hydrolase_fold"/>
</dbReference>
<keyword evidence="2" id="KW-1185">Reference proteome</keyword>
<dbReference type="SUPFAM" id="SSF53474">
    <property type="entry name" value="alpha/beta-Hydrolases"/>
    <property type="match status" value="1"/>
</dbReference>
<sequence length="523" mass="59032">MQVTELDAWVLSKLAYLDVFQGSRLYKNYTEGNLTVGDLTSYYKTKPEEMEQLKDRFASEGQFEEFQRVITEISDPGSRYFNWKVSRMQDNNATTGFVAYTFEPEPGEAVVAFRGSEDMAKLEYRNDWQNNASSVYARQTVQQKDAEAYMADPAMKEYGSITITGHSLGGNLALYATLTADPHIRDAIASTQTFNAPGFNKEFIQAHQAVTEAMRGRIQEFQNKYDLVSSIMYNPTIPIIIDTTAKDKKAQNIKDNHALDFLQIENGRFKRSDHQEKDIGCQVVSDFTQRLQTLPAPMLEGMVDAIFAIWNGRIDHVDIAAAGLTLAGFVFFGPEMIALVADVLVWAIVPELVKFVVVPALQNAYQFAQQSAIELYEHAKVFVEGAIAAASRSVVVLRHTLQQFKEKALQQVEHTVKGLINGIKSLWGSSKAVYAEEALDASISDLRTIGERLSRLQQRLGWIDDRMNTLRKLVDWEDKGSVILLDLRIGYDSDLRRCQDYVNDAADRLEQCERSIVQQAYAF</sequence>
<evidence type="ECO:0000313" key="2">
    <source>
        <dbReference type="Proteomes" id="UP000298246"/>
    </source>
</evidence>
<gene>
    <name evidence="1" type="ORF">B5M42_05585</name>
</gene>
<protein>
    <recommendedName>
        <fullName evidence="3">Fungal lipase-like domain-containing protein</fullName>
    </recommendedName>
</protein>
<proteinExistence type="predicted"/>
<dbReference type="EMBL" id="MYFO01000005">
    <property type="protein sequence ID" value="TFE90139.1"/>
    <property type="molecule type" value="Genomic_DNA"/>
</dbReference>